<feature type="region of interest" description="Disordered" evidence="8">
    <location>
        <begin position="1019"/>
        <end position="1045"/>
    </location>
</feature>
<feature type="transmembrane region" description="Helical" evidence="9">
    <location>
        <begin position="2596"/>
        <end position="2616"/>
    </location>
</feature>
<evidence type="ECO:0000256" key="2">
    <source>
        <dbReference type="ARBA" id="ARBA00022692"/>
    </source>
</evidence>
<feature type="domain" description="Fibronectin type-III" evidence="12">
    <location>
        <begin position="1436"/>
        <end position="1525"/>
    </location>
</feature>
<feature type="domain" description="Fibronectin type-III" evidence="12">
    <location>
        <begin position="2330"/>
        <end position="2430"/>
    </location>
</feature>
<evidence type="ECO:0000256" key="3">
    <source>
        <dbReference type="ARBA" id="ARBA00022729"/>
    </source>
</evidence>
<dbReference type="SMART" id="SM00194">
    <property type="entry name" value="PTPc"/>
    <property type="match status" value="1"/>
</dbReference>
<feature type="domain" description="Fibronectin type-III" evidence="12">
    <location>
        <begin position="1242"/>
        <end position="1337"/>
    </location>
</feature>
<feature type="domain" description="Fibronectin type-III" evidence="12">
    <location>
        <begin position="1342"/>
        <end position="1431"/>
    </location>
</feature>
<dbReference type="OrthoDB" id="10253954at2759"/>
<dbReference type="GO" id="GO:0043235">
    <property type="term" value="C:receptor complex"/>
    <property type="evidence" value="ECO:0007669"/>
    <property type="project" value="TreeGrafter"/>
</dbReference>
<dbReference type="FunFam" id="2.60.40.10:FF:001217">
    <property type="entry name" value="phosphatidylinositol phosphatase PTPRQ isoform X2"/>
    <property type="match status" value="1"/>
</dbReference>
<keyword evidence="3" id="KW-0732">Signal</keyword>
<dbReference type="PROSITE" id="PS50055">
    <property type="entry name" value="TYR_PHOSPHATASE_PTP"/>
    <property type="match status" value="1"/>
</dbReference>
<feature type="domain" description="Fibronectin type-III" evidence="12">
    <location>
        <begin position="205"/>
        <end position="297"/>
    </location>
</feature>
<keyword evidence="6 9" id="KW-0472">Membrane</keyword>
<dbReference type="PANTHER" id="PTHR46957:SF1">
    <property type="entry name" value="PHOSPHATIDYLINOSITOL PHOSPHATASE PTPRQ"/>
    <property type="match status" value="1"/>
</dbReference>
<dbReference type="PROSITE" id="PS50056">
    <property type="entry name" value="TYR_PHOSPHATASE_2"/>
    <property type="match status" value="1"/>
</dbReference>
<proteinExistence type="predicted"/>
<dbReference type="KEGG" id="char:105912336"/>
<feature type="domain" description="Tyrosine-protein phosphatase" evidence="10">
    <location>
        <begin position="2693"/>
        <end position="2949"/>
    </location>
</feature>
<dbReference type="SMART" id="SM00060">
    <property type="entry name" value="FN3"/>
    <property type="match status" value="23"/>
</dbReference>
<feature type="domain" description="Fibronectin type-III" evidence="12">
    <location>
        <begin position="1718"/>
        <end position="1817"/>
    </location>
</feature>
<organism evidence="13 14">
    <name type="scientific">Clupea harengus</name>
    <name type="common">Atlantic herring</name>
    <dbReference type="NCBI Taxonomy" id="7950"/>
    <lineage>
        <taxon>Eukaryota</taxon>
        <taxon>Metazoa</taxon>
        <taxon>Chordata</taxon>
        <taxon>Craniata</taxon>
        <taxon>Vertebrata</taxon>
        <taxon>Euteleostomi</taxon>
        <taxon>Actinopterygii</taxon>
        <taxon>Neopterygii</taxon>
        <taxon>Teleostei</taxon>
        <taxon>Clupei</taxon>
        <taxon>Clupeiformes</taxon>
        <taxon>Clupeoidei</taxon>
        <taxon>Clupeidae</taxon>
        <taxon>Clupea</taxon>
    </lineage>
</organism>
<keyword evidence="5 9" id="KW-1133">Transmembrane helix</keyword>
<evidence type="ECO:0000313" key="13">
    <source>
        <dbReference type="Proteomes" id="UP000515152"/>
    </source>
</evidence>
<feature type="compositionally biased region" description="Polar residues" evidence="8">
    <location>
        <begin position="1126"/>
        <end position="1144"/>
    </location>
</feature>
<dbReference type="InterPro" id="IPR003595">
    <property type="entry name" value="Tyr_Pase_cat"/>
</dbReference>
<dbReference type="CTD" id="374462"/>
<gene>
    <name evidence="14" type="primary">ptprq</name>
</gene>
<keyword evidence="4" id="KW-0378">Hydrolase</keyword>
<name>A0A8M1KLU5_CLUHA</name>
<dbReference type="Pfam" id="PF00102">
    <property type="entry name" value="Y_phosphatase"/>
    <property type="match status" value="1"/>
</dbReference>
<accession>A0A8M1KLU5</accession>
<dbReference type="PANTHER" id="PTHR46957">
    <property type="entry name" value="CYTOKINE RECEPTOR"/>
    <property type="match status" value="1"/>
</dbReference>
<evidence type="ECO:0000256" key="7">
    <source>
        <dbReference type="ARBA" id="ARBA00023180"/>
    </source>
</evidence>
<evidence type="ECO:0000256" key="8">
    <source>
        <dbReference type="SAM" id="MobiDB-lite"/>
    </source>
</evidence>
<dbReference type="Pfam" id="PF00041">
    <property type="entry name" value="fn3"/>
    <property type="match status" value="16"/>
</dbReference>
<feature type="domain" description="Fibronectin type-III" evidence="12">
    <location>
        <begin position="1915"/>
        <end position="2008"/>
    </location>
</feature>
<feature type="domain" description="Tyrosine specific protein phosphatases" evidence="11">
    <location>
        <begin position="2869"/>
        <end position="2940"/>
    </location>
</feature>
<evidence type="ECO:0000256" key="4">
    <source>
        <dbReference type="ARBA" id="ARBA00022801"/>
    </source>
</evidence>
<feature type="domain" description="Fibronectin type-III" evidence="12">
    <location>
        <begin position="971"/>
        <end position="1069"/>
    </location>
</feature>
<protein>
    <submittedName>
        <fullName evidence="14">Phosphatidylinositol phosphatase PTPRQ</fullName>
    </submittedName>
</protein>
<evidence type="ECO:0000256" key="1">
    <source>
        <dbReference type="ARBA" id="ARBA00004167"/>
    </source>
</evidence>
<feature type="region of interest" description="Disordered" evidence="8">
    <location>
        <begin position="796"/>
        <end position="823"/>
    </location>
</feature>
<evidence type="ECO:0000256" key="6">
    <source>
        <dbReference type="ARBA" id="ARBA00023136"/>
    </source>
</evidence>
<feature type="domain" description="Fibronectin type-III" evidence="12">
    <location>
        <begin position="2225"/>
        <end position="2325"/>
    </location>
</feature>
<dbReference type="RefSeq" id="XP_042563353.1">
    <property type="nucleotide sequence ID" value="XM_042707419.1"/>
</dbReference>
<feature type="domain" description="Fibronectin type-III" evidence="12">
    <location>
        <begin position="2012"/>
        <end position="2107"/>
    </location>
</feature>
<keyword evidence="7" id="KW-0325">Glycoprotein</keyword>
<evidence type="ECO:0000313" key="14">
    <source>
        <dbReference type="RefSeq" id="XP_042563353.1"/>
    </source>
</evidence>
<evidence type="ECO:0000256" key="5">
    <source>
        <dbReference type="ARBA" id="ARBA00022989"/>
    </source>
</evidence>
<feature type="domain" description="Fibronectin type-III" evidence="12">
    <location>
        <begin position="880"/>
        <end position="968"/>
    </location>
</feature>
<dbReference type="FunFam" id="2.60.40.10:FF:000478">
    <property type="entry name" value="Protein tyrosine phosphatase, receptor type Q"/>
    <property type="match status" value="1"/>
</dbReference>
<dbReference type="Proteomes" id="UP000515152">
    <property type="component" value="Chromosome 3"/>
</dbReference>
<feature type="region of interest" description="Disordered" evidence="8">
    <location>
        <begin position="1075"/>
        <end position="1144"/>
    </location>
</feature>
<dbReference type="CDD" id="cd14616">
    <property type="entry name" value="R-PTPc-Q"/>
    <property type="match status" value="1"/>
</dbReference>
<dbReference type="InterPro" id="IPR016130">
    <property type="entry name" value="Tyr_Pase_AS"/>
</dbReference>
<evidence type="ECO:0000259" key="11">
    <source>
        <dbReference type="PROSITE" id="PS50056"/>
    </source>
</evidence>
<dbReference type="FunFam" id="3.90.190.10:FF:000041">
    <property type="entry name" value="phosphatidylinositol phosphatase PTPRQ isoform X1"/>
    <property type="match status" value="1"/>
</dbReference>
<feature type="domain" description="Fibronectin type-III" evidence="12">
    <location>
        <begin position="357"/>
        <end position="444"/>
    </location>
</feature>
<dbReference type="PROSITE" id="PS00383">
    <property type="entry name" value="TYR_PHOSPHATASE_1"/>
    <property type="match status" value="1"/>
</dbReference>
<keyword evidence="13" id="KW-1185">Reference proteome</keyword>
<dbReference type="InterPro" id="IPR003961">
    <property type="entry name" value="FN3_dom"/>
</dbReference>
<evidence type="ECO:0000259" key="10">
    <source>
        <dbReference type="PROSITE" id="PS50055"/>
    </source>
</evidence>
<keyword evidence="2 9" id="KW-0812">Transmembrane</keyword>
<sequence length="2989" mass="327231">MLTAGETYEVGVATVRGGNRSEEKSVRQTLEPEGVLFAMPFSAHTHSVVLHVHFPPTGLYDGVRVSHAHNSSWIPVTRGDDKVAVGDLTPGSEYDLIVFVTSGEKTSVGYHVHHVKTCVASPRRVCEGRVTDTSIEILWDPAEGDTHTYEAICLDCADAVMVQKVVEERAVFSGFLPGQVFNFSVRSEKESYRDSPAVYLSVRAAPSPVVLLGLKKMTSSITISWREGLGLCDGFLLSIKNMTFNLQKMLSGSEARVHCFDDLSPGSDYHIEVTSLSGEKNSDVTSVRDHTGRFLPSRVLQRLGKTPSQHSESHQWNRLAGVQTTSLPNHYEQTEHLHCPLLVRLRNYTCFLSVPVPPQEVVFIEQGVSSMYIRWTHPPGRDEGFWVQHVLRSDPTTTRDARIHGNSICLRDLLPGSDYEFSIRTILGEDMSDTYSTHFSTRPTGVCSLSVSPVNSTSVRLSWQPAVGPFDFHRVTLSRTPPHTNPNPPPPHSSSHWASWELRVGPGGQEVTVGGLKEGCSYNATVERVRGNLTGTPTRLTIHTDPASPQGVRVSSVSEQGFSLHWEKAEGCVQEYLLKLSPDHGTVNITHTQADVANLTPGTSYSVSLNAVSPSAHSSPVSRIVTTNASAPAAPSDLEGERVGSNGILLSWKTPPDDSVQSFVIQYKEVCPHPDVAFTELTRSLYIPEYLLNTLIPGATYNIKVGSENRDGVRSWSKSLFIKTSEAPPGLVTNLTAVPENHTSVKVTWFLPKRINGLITKFAVKAKHARTGQTVEILEVNAEEIMNGALPHCNDAADILSRGTPSPEDSSLTSASAPPPPVTLSAVPPASTWSVPISVGMARLLPYTAYVFEVSAFTSDGEGQIASTMTRTPESAPDDPPQNLVVGNVTSQSVSLSWEPPAIITGRFSYILKLYGPTGYIFENGTSDLKFVYSGLTPYTHYRIGVRAKSAGLLGPEAEAYILTTAETPSAVSLLSAEAVDSTSVRLSWRTPTQPNGPITRYRIRVVYNDLTVQDITLHGLQESNGTDDAEGTSPRRRRGRSADFTTATPLAVFTLSASPTLVHTAAQGLTSMTGHTSADQLTDNPPEGAVTDPDTQTDTNFTPTSAPPLSPTPLSPTSFPWFTVTPDNSTDSTEQNDTDSVTVTMPSDLSPLTSGTDEQHTFTGATASGHTLQTRAATRAAVTGGIEALPASEEVVELSDEMLYVVGSLRPFTEYSFSVSAHTPVGEGPETHVTETTREQVPSLVQAVTYQNVSSTSIMAMWEPPLHPNGQITHYTIYSLNLNTQQAQTHTTGNTSILITGLEKYSSYKLRVAASTMVGMSPLSEEDDIYVLTLEDEPDSPPRDLMLVETTASTATVSWQLPEKPNGIIRVYEVSYGNTSYTHTLNTSALTVTLRQLWPYTHYNVTVRAYTRLGHGDQASDTLQIRSGEDVPGSPPYGLSYESLSPSEVNVSWAPPLQPNGLIVQYYVELWNATHTLNLSTHTPHLLLSSLRKYTRYGLSVQAATRVGTGNHSSEILNITTLEDVPSSPPQFLLARKLSDYEVLLTWSAPLEANAEILYYAVRVWNLSHESVQNVTVTSVVVTVASEDQFNASVSSWTRLGDGGVLIYITFTTSDAVPSDPPQNVTISDVTHTSFNLSWSPPTQPNGILQHYTLFYSNNDTLYTQRVPVAVSWWRVSGVSAGVSYSMWLTSSTAAGDGGVASPPLSVTTLEDVPSGPVHNLSSQIFSSTAVIVSWDPPLEPNGRVFYQLSLQEAGITHASANRTANRTVTKTTTDTVYLFTKLRKYFPYILKVTPATRAGPALNHTSMLSVRTDEDVPSSPPLPAGSRNLSSSSILVHWSPPAEPNGEILEYVAVLQSTGGVYNSTYTPHTHLTLTQLTPYTPYNLSVAAVNRKGMGPSLLLDLHTDEAGPMSPPQSLEIFNHTSDSVVLRWEPSLEPNGQVQHYGFRILDLNTHTLTYQNSTGAATQAELSGFRPHRMYEISVCTYTRAGHGDQYSHPVIFTTNESVADAVGNLSCTGLSWDSVLLEWEPPANPNGEILYYLIQSEDREVEADSVSHTHTHTVTHTLSGLWPDSLNTITVRPVNSAGPGEMSNCTAYTHPETAPGPPDALQVTDVQSSSVTLQWAAPSALPGRLQGYRLEVQLLLLGCEAVQGERPAPQPQPGASCVDTQVEVWANGTGGNETLTLQSLRKYRKYRFRAAAYTSAGMGESTEWVYTHTLAGDPEAPPRSVAVVPSSSAMRIQWEPPAVITGPTSYLIHVSAMDGTELNRTAVRRPEEVRTVVVGNLTAFTLYSVTVTALTGDETDAGGRGKASEPVLIRTLEEEPKDPPKNLTLTVLPEEVTRVIVTFSPPEEPNGNISAYRVSVFRNGQLQFHIDHLNVITHGNNSLSAVIDGLKGGHNYSIRIAAVNGAGLGPSSEVKLITGIKAPPKPTRRPQPAVDRGGVVMVTPRSIFIQMPACFFSDDNGPIYRVQVIVSEPAVMDHTNLSNWSSVFLQQPAPYVTDGGFSNPACTEEDERLAPNPNAHTHTHTYIIGDDSDCLSENANTLCNGPLKPRTYYVFKFRATNTQGQHTDSEYSERVRTADDNVLTRDEQIILGVLLSFFLALFLILLIYASVRIHQRKLEGGTYSPREAEIIDTKFKVDQLIAVADLELKEEKINRLLSYRKSLKPVNKKGFLQHVEELCANDNVKFLEEFSDLPKLLPDLATSDADLPWNRSKNRFTNIKPYNNNRVKLLSEPGMPGSDYINASFISGYLCPNEFIATQGPLPGTVADFWRMIWETRTKTIAMLTQCFEKGRIRCHQYWPEDNKPVTVFGDIVITKLTEDVFPDWTVRALRVERHGDYMVVHHFNYTSWPEHGVPESSTTLIQFAKAVRSNRGHDNTTIVVHCSAGVGRTGVFMALDHLIQHVRDHDFVDIYGLVAELRSERMCMVQNLAQYMFLHQSTLDLLTSKGNSQSIWFVNYSALEKMDSLDAMEGDVELEWEETTM</sequence>
<dbReference type="CDD" id="cd00063">
    <property type="entry name" value="FN3"/>
    <property type="match status" value="17"/>
</dbReference>
<dbReference type="SMART" id="SM00404">
    <property type="entry name" value="PTPc_motif"/>
    <property type="match status" value="1"/>
</dbReference>
<feature type="compositionally biased region" description="Pro residues" evidence="8">
    <location>
        <begin position="1106"/>
        <end position="1115"/>
    </location>
</feature>
<dbReference type="PROSITE" id="PS50853">
    <property type="entry name" value="FN3"/>
    <property type="match status" value="18"/>
</dbReference>
<feature type="compositionally biased region" description="Polar residues" evidence="8">
    <location>
        <begin position="1075"/>
        <end position="1084"/>
    </location>
</feature>
<dbReference type="InterPro" id="IPR000242">
    <property type="entry name" value="PTP_cat"/>
</dbReference>
<comment type="subcellular location">
    <subcellularLocation>
        <location evidence="1">Membrane</location>
        <topology evidence="1">Single-pass membrane protein</topology>
    </subcellularLocation>
</comment>
<feature type="domain" description="Fibronectin type-III" evidence="12">
    <location>
        <begin position="2108"/>
        <end position="2223"/>
    </location>
</feature>
<dbReference type="InterPro" id="IPR000387">
    <property type="entry name" value="Tyr_Pase_dom"/>
</dbReference>
<dbReference type="GO" id="GO:0016020">
    <property type="term" value="C:membrane"/>
    <property type="evidence" value="ECO:0007669"/>
    <property type="project" value="UniProtKB-SubCell"/>
</dbReference>
<feature type="domain" description="Fibronectin type-III" evidence="12">
    <location>
        <begin position="1530"/>
        <end position="1617"/>
    </location>
</feature>
<feature type="domain" description="Fibronectin type-III" evidence="12">
    <location>
        <begin position="1622"/>
        <end position="1713"/>
    </location>
</feature>
<evidence type="ECO:0000259" key="12">
    <source>
        <dbReference type="PROSITE" id="PS50853"/>
    </source>
</evidence>
<feature type="domain" description="Fibronectin type-III" evidence="12">
    <location>
        <begin position="634"/>
        <end position="727"/>
    </location>
</feature>
<dbReference type="GeneID" id="105912336"/>
<dbReference type="GO" id="GO:0004725">
    <property type="term" value="F:protein tyrosine phosphatase activity"/>
    <property type="evidence" value="ECO:0007669"/>
    <property type="project" value="InterPro"/>
</dbReference>
<dbReference type="InterPro" id="IPR050713">
    <property type="entry name" value="RTP_Phos/Ushers"/>
</dbReference>
<feature type="domain" description="Fibronectin type-III" evidence="12">
    <location>
        <begin position="1822"/>
        <end position="1910"/>
    </location>
</feature>
<evidence type="ECO:0000256" key="9">
    <source>
        <dbReference type="SAM" id="Phobius"/>
    </source>
</evidence>
<reference evidence="14" key="1">
    <citation type="submission" date="2025-08" db="UniProtKB">
        <authorList>
            <consortium name="RefSeq"/>
        </authorList>
    </citation>
    <scope>IDENTIFICATION</scope>
</reference>
<feature type="domain" description="Fibronectin type-III" evidence="12">
    <location>
        <begin position="548"/>
        <end position="633"/>
    </location>
</feature>